<dbReference type="EMBL" id="OU899037">
    <property type="protein sequence ID" value="CAH1736025.1"/>
    <property type="molecule type" value="Genomic_DNA"/>
</dbReference>
<dbReference type="InterPro" id="IPR008967">
    <property type="entry name" value="p53-like_TF_DNA-bd_sf"/>
</dbReference>
<dbReference type="InterPro" id="IPR012346">
    <property type="entry name" value="p53/RUNT-type_TF_DNA-bd_sf"/>
</dbReference>
<protein>
    <recommendedName>
        <fullName evidence="6">Runt domain-containing protein</fullName>
    </recommendedName>
</protein>
<feature type="compositionally biased region" description="Low complexity" evidence="5">
    <location>
        <begin position="339"/>
        <end position="370"/>
    </location>
</feature>
<dbReference type="GO" id="GO:0005524">
    <property type="term" value="F:ATP binding"/>
    <property type="evidence" value="ECO:0007669"/>
    <property type="project" value="InterPro"/>
</dbReference>
<dbReference type="Pfam" id="PF00853">
    <property type="entry name" value="Runt"/>
    <property type="match status" value="1"/>
</dbReference>
<evidence type="ECO:0000256" key="1">
    <source>
        <dbReference type="ARBA" id="ARBA00004123"/>
    </source>
</evidence>
<feature type="domain" description="Runt" evidence="6">
    <location>
        <begin position="23"/>
        <end position="151"/>
    </location>
</feature>
<dbReference type="GO" id="GO:0000978">
    <property type="term" value="F:RNA polymerase II cis-regulatory region sequence-specific DNA binding"/>
    <property type="evidence" value="ECO:0007669"/>
    <property type="project" value="TreeGrafter"/>
</dbReference>
<comment type="subcellular location">
    <subcellularLocation>
        <location evidence="1">Nucleus</location>
    </subcellularLocation>
</comment>
<feature type="compositionally biased region" description="Pro residues" evidence="5">
    <location>
        <begin position="398"/>
        <end position="416"/>
    </location>
</feature>
<proteinExistence type="predicted"/>
<evidence type="ECO:0000256" key="5">
    <source>
        <dbReference type="SAM" id="MobiDB-lite"/>
    </source>
</evidence>
<dbReference type="Gene3D" id="2.60.40.720">
    <property type="match status" value="1"/>
</dbReference>
<keyword evidence="2" id="KW-0805">Transcription regulation</keyword>
<accession>A0A9P0JGY4</accession>
<dbReference type="FunFam" id="2.60.40.720:FF:000001">
    <property type="entry name" value="Runt-related transcription factor"/>
    <property type="match status" value="1"/>
</dbReference>
<feature type="compositionally biased region" description="Basic and acidic residues" evidence="5">
    <location>
        <begin position="378"/>
        <end position="390"/>
    </location>
</feature>
<reference evidence="7" key="2">
    <citation type="submission" date="2022-10" db="EMBL/GenBank/DDBJ databases">
        <authorList>
            <consortium name="ENA_rothamsted_submissions"/>
            <consortium name="culmorum"/>
            <person name="King R."/>
        </authorList>
    </citation>
    <scope>NUCLEOTIDE SEQUENCE</scope>
</reference>
<dbReference type="GO" id="GO:0000981">
    <property type="term" value="F:DNA-binding transcription factor activity, RNA polymerase II-specific"/>
    <property type="evidence" value="ECO:0007669"/>
    <property type="project" value="TreeGrafter"/>
</dbReference>
<dbReference type="SUPFAM" id="SSF49417">
    <property type="entry name" value="p53-like transcription factors"/>
    <property type="match status" value="1"/>
</dbReference>
<reference evidence="7" key="1">
    <citation type="submission" date="2022-02" db="EMBL/GenBank/DDBJ databases">
        <authorList>
            <person name="King R."/>
        </authorList>
    </citation>
    <scope>NUCLEOTIDE SEQUENCE</scope>
</reference>
<name>A0A9P0JGY4_APHGO</name>
<dbReference type="PANTHER" id="PTHR11950">
    <property type="entry name" value="RUNT RELATED"/>
    <property type="match status" value="1"/>
</dbReference>
<feature type="region of interest" description="Disordered" evidence="5">
    <location>
        <begin position="507"/>
        <end position="561"/>
    </location>
</feature>
<evidence type="ECO:0000256" key="2">
    <source>
        <dbReference type="ARBA" id="ARBA00023015"/>
    </source>
</evidence>
<dbReference type="GO" id="GO:0005634">
    <property type="term" value="C:nucleus"/>
    <property type="evidence" value="ECO:0007669"/>
    <property type="project" value="UniProtKB-SubCell"/>
</dbReference>
<evidence type="ECO:0000259" key="6">
    <source>
        <dbReference type="PROSITE" id="PS51062"/>
    </source>
</evidence>
<dbReference type="InterPro" id="IPR013524">
    <property type="entry name" value="Runt_dom"/>
</dbReference>
<dbReference type="GO" id="GO:0001709">
    <property type="term" value="P:cell fate determination"/>
    <property type="evidence" value="ECO:0007669"/>
    <property type="project" value="UniProtKB-ARBA"/>
</dbReference>
<dbReference type="PANTHER" id="PTHR11950:SF31">
    <property type="entry name" value="SEGMENTATION PROTEIN RUNT"/>
    <property type="match status" value="1"/>
</dbReference>
<evidence type="ECO:0000256" key="4">
    <source>
        <dbReference type="ARBA" id="ARBA00023242"/>
    </source>
</evidence>
<dbReference type="PROSITE" id="PS51062">
    <property type="entry name" value="RUNT"/>
    <property type="match status" value="1"/>
</dbReference>
<keyword evidence="8" id="KW-1185">Reference proteome</keyword>
<evidence type="ECO:0000256" key="3">
    <source>
        <dbReference type="ARBA" id="ARBA00023163"/>
    </source>
</evidence>
<feature type="compositionally biased region" description="Basic residues" evidence="5">
    <location>
        <begin position="302"/>
        <end position="323"/>
    </location>
</feature>
<dbReference type="Proteomes" id="UP001154329">
    <property type="component" value="Chromosome 4"/>
</dbReference>
<feature type="compositionally biased region" description="Basic and acidic residues" evidence="5">
    <location>
        <begin position="518"/>
        <end position="536"/>
    </location>
</feature>
<organism evidence="7 8">
    <name type="scientific">Aphis gossypii</name>
    <name type="common">Cotton aphid</name>
    <dbReference type="NCBI Taxonomy" id="80765"/>
    <lineage>
        <taxon>Eukaryota</taxon>
        <taxon>Metazoa</taxon>
        <taxon>Ecdysozoa</taxon>
        <taxon>Arthropoda</taxon>
        <taxon>Hexapoda</taxon>
        <taxon>Insecta</taxon>
        <taxon>Pterygota</taxon>
        <taxon>Neoptera</taxon>
        <taxon>Paraneoptera</taxon>
        <taxon>Hemiptera</taxon>
        <taxon>Sternorrhyncha</taxon>
        <taxon>Aphidomorpha</taxon>
        <taxon>Aphidoidea</taxon>
        <taxon>Aphididae</taxon>
        <taxon>Aphidini</taxon>
        <taxon>Aphis</taxon>
        <taxon>Aphis</taxon>
    </lineage>
</organism>
<evidence type="ECO:0000313" key="7">
    <source>
        <dbReference type="EMBL" id="CAH1736025.1"/>
    </source>
</evidence>
<gene>
    <name evidence="7" type="ORF">APHIGO_LOCUS9849</name>
</gene>
<feature type="region of interest" description="Disordered" evidence="5">
    <location>
        <begin position="291"/>
        <end position="420"/>
    </location>
</feature>
<sequence>MHLSEPMRNRDGFLKADVLAERTLDSLLAEHPGELVRTGCPHVVCTVLPTHWRSNKTLPVAFKVVALGEVPDGTPVTIRAGNDENFCAELRNCTALMKNQVAKFNDLRFVGRSGRGKSFTLTIMLNSCPPQVATYSKAIKVTVDGPREPRSKTSLLFNSFTGNQGFHPFHFGPRPFPFGTPLDPNRIAELPLKLSGLAHSWGTSFSRALPSTTYPPYLANNCGPPTFQHSNFTNIFPYNGTTNEVIQQQTGTDGNNGGGRTATEPLGPISVNVSVDSATTRSHRTGIRGHRGLLTTVSGSGAHKRHHHHHSSSHHHHHKRHRSEKSAVAAAADRLSPTAVAAAAAASAVNNNNDNDNNDNNNDNDNDNNNNGGGVDGQGDKNKRRDDDHRGRRAARTPPSPPPPPPPQLRPPPPAQPVAQLPPHIAAAVSPRSHQPAGTAPPVTQPVPLVAPSLFSLFLNAPLLQPHTQWLYSQLYPNPYLSHIRNTMIFDNESTAAAVAAAAAQKSGAGDDGDGDNESSKKSAADEGDADGGHGADEDDRDGGDASPAAVSPKTTAKQTGRVAAVLISRARTVATAISTTMTGRCYVAR</sequence>
<keyword evidence="4" id="KW-0539">Nucleus</keyword>
<dbReference type="PRINTS" id="PR00967">
    <property type="entry name" value="ONCOGENEAML1"/>
</dbReference>
<dbReference type="InterPro" id="IPR000040">
    <property type="entry name" value="AML1_Runt"/>
</dbReference>
<evidence type="ECO:0000313" key="8">
    <source>
        <dbReference type="Proteomes" id="UP001154329"/>
    </source>
</evidence>
<feature type="region of interest" description="Disordered" evidence="5">
    <location>
        <begin position="247"/>
        <end position="268"/>
    </location>
</feature>
<keyword evidence="3" id="KW-0804">Transcription</keyword>
<dbReference type="AlphaFoldDB" id="A0A9P0JGY4"/>